<dbReference type="InterPro" id="IPR050319">
    <property type="entry name" value="ABC_transp_ATP-bind"/>
</dbReference>
<evidence type="ECO:0000256" key="6">
    <source>
        <dbReference type="ARBA" id="ARBA00022737"/>
    </source>
</evidence>
<evidence type="ECO:0000256" key="11">
    <source>
        <dbReference type="ARBA" id="ARBA00023136"/>
    </source>
</evidence>
<dbReference type="Proteomes" id="UP000626220">
    <property type="component" value="Unassembled WGS sequence"/>
</dbReference>
<sequence length="609" mass="66977">MAFDLDTGQPLLSVRDLSTSFKSLTGWTEVIRDISFDLHAGETLALVGESGSGKSVTSLSIMRLNPAGRTRTSGQVLFEGQDLLHLSEEQMLRVRGNDIAMIFQEPMTSLNPVLSIGFQLGEALRLHRGITQAEAMKEAERLLERVRIPAARARLSDFPHNFSGGMRQRVMIAMALACGPRVLVADEPTTALDVTVQAQIIDLLKELQREEGMGILFITHDMGVVAEVADRTLVMYKGNMVECAPTREIFANPRQNYTRALISSVPRLGSMAESPAPRPFDVTDRETAVQSTPDFTVAPVRPDEAPVLEVEGLRTRFPIRRGLFGRLVGNVHAVENVSFDIRPGETLSLVGESGCGKSTTGRSVMRLVTPQAGSVRLGGQEMVGLGRSALRRIRQDIQMVFQDPFASLDPRSRVGSSIAEPMIVAGLDRELIRQRVGDLLEEVGLSRDMARRFPHEFSGGQRQRICIARALAVRPKVIVADEAVSALDVTIKVQIVNLLMELQARHRLSMLFISHDMAVVERVSHRVAVMYLGEIVEIGSRAAIFSSPQHAYTRQLLAAVPVADPGVARDRAPAAFGDLRNPVKPPGYEPPRRSYRKAGPDHLVRIDEF</sequence>
<dbReference type="Gene3D" id="3.40.50.300">
    <property type="entry name" value="P-loop containing nucleotide triphosphate hydrolases"/>
    <property type="match status" value="2"/>
</dbReference>
<keyword evidence="6" id="KW-0677">Repeat</keyword>
<comment type="subcellular location">
    <subcellularLocation>
        <location evidence="1">Cell inner membrane</location>
        <topology evidence="1">Peripheral membrane protein</topology>
    </subcellularLocation>
</comment>
<evidence type="ECO:0000256" key="2">
    <source>
        <dbReference type="ARBA" id="ARBA00011469"/>
    </source>
</evidence>
<dbReference type="FunFam" id="3.40.50.300:FF:000016">
    <property type="entry name" value="Oligopeptide ABC transporter ATP-binding component"/>
    <property type="match status" value="2"/>
</dbReference>
<evidence type="ECO:0000256" key="17">
    <source>
        <dbReference type="SAM" id="MobiDB-lite"/>
    </source>
</evidence>
<comment type="caution">
    <text evidence="19">The sequence shown here is derived from an EMBL/GenBank/DDBJ whole genome shotgun (WGS) entry which is preliminary data.</text>
</comment>
<evidence type="ECO:0000256" key="5">
    <source>
        <dbReference type="ARBA" id="ARBA00022519"/>
    </source>
</evidence>
<keyword evidence="20" id="KW-1185">Reference proteome</keyword>
<evidence type="ECO:0000256" key="3">
    <source>
        <dbReference type="ARBA" id="ARBA00022448"/>
    </source>
</evidence>
<protein>
    <recommendedName>
        <fullName evidence="15">Glutathione import ATP-binding protein GsiA</fullName>
        <ecNumber evidence="14">7.4.2.10</ecNumber>
    </recommendedName>
</protein>
<dbReference type="GO" id="GO:0015833">
    <property type="term" value="P:peptide transport"/>
    <property type="evidence" value="ECO:0007669"/>
    <property type="project" value="InterPro"/>
</dbReference>
<dbReference type="Pfam" id="PF08352">
    <property type="entry name" value="oligo_HPY"/>
    <property type="match status" value="2"/>
</dbReference>
<dbReference type="NCBIfam" id="NF007739">
    <property type="entry name" value="PRK10419.1"/>
    <property type="match status" value="2"/>
</dbReference>
<dbReference type="PANTHER" id="PTHR43776">
    <property type="entry name" value="TRANSPORT ATP-BINDING PROTEIN"/>
    <property type="match status" value="1"/>
</dbReference>
<name>A0A8J3M7Z3_9RHOB</name>
<reference evidence="19" key="2">
    <citation type="submission" date="2020-09" db="EMBL/GenBank/DDBJ databases">
        <authorList>
            <person name="Sun Q."/>
            <person name="Kim S."/>
        </authorList>
    </citation>
    <scope>NUCLEOTIDE SEQUENCE</scope>
    <source>
        <strain evidence="19">KCTC 42650</strain>
    </source>
</reference>
<accession>A0A8J3M7Z3</accession>
<dbReference type="InterPro" id="IPR013563">
    <property type="entry name" value="Oligopep_ABC_C"/>
</dbReference>
<evidence type="ECO:0000259" key="18">
    <source>
        <dbReference type="PROSITE" id="PS50893"/>
    </source>
</evidence>
<dbReference type="SUPFAM" id="SSF52540">
    <property type="entry name" value="P-loop containing nucleoside triphosphate hydrolases"/>
    <property type="match status" value="2"/>
</dbReference>
<evidence type="ECO:0000256" key="14">
    <source>
        <dbReference type="ARBA" id="ARBA00039050"/>
    </source>
</evidence>
<dbReference type="EC" id="7.4.2.10" evidence="14"/>
<evidence type="ECO:0000256" key="10">
    <source>
        <dbReference type="ARBA" id="ARBA00022967"/>
    </source>
</evidence>
<dbReference type="PROSITE" id="PS50893">
    <property type="entry name" value="ABC_TRANSPORTER_2"/>
    <property type="match status" value="2"/>
</dbReference>
<dbReference type="GO" id="GO:0055085">
    <property type="term" value="P:transmembrane transport"/>
    <property type="evidence" value="ECO:0007669"/>
    <property type="project" value="UniProtKB-ARBA"/>
</dbReference>
<keyword evidence="5" id="KW-0997">Cell inner membrane</keyword>
<dbReference type="InterPro" id="IPR027417">
    <property type="entry name" value="P-loop_NTPase"/>
</dbReference>
<evidence type="ECO:0000256" key="16">
    <source>
        <dbReference type="ARBA" id="ARBA00047640"/>
    </source>
</evidence>
<keyword evidence="3" id="KW-0813">Transport</keyword>
<proteinExistence type="inferred from homology"/>
<feature type="domain" description="ABC transporter" evidence="18">
    <location>
        <begin position="308"/>
        <end position="557"/>
    </location>
</feature>
<dbReference type="AlphaFoldDB" id="A0A8J3M7Z3"/>
<evidence type="ECO:0000256" key="12">
    <source>
        <dbReference type="ARBA" id="ARBA00037530"/>
    </source>
</evidence>
<feature type="domain" description="ABC transporter" evidence="18">
    <location>
        <begin position="12"/>
        <end position="262"/>
    </location>
</feature>
<dbReference type="CDD" id="cd03257">
    <property type="entry name" value="ABC_NikE_OppD_transporters"/>
    <property type="match status" value="2"/>
</dbReference>
<reference evidence="19" key="1">
    <citation type="journal article" date="2014" name="Int. J. Syst. Evol. Microbiol.">
        <title>Complete genome sequence of Corynebacterium casei LMG S-19264T (=DSM 44701T), isolated from a smear-ripened cheese.</title>
        <authorList>
            <consortium name="US DOE Joint Genome Institute (JGI-PGF)"/>
            <person name="Walter F."/>
            <person name="Albersmeier A."/>
            <person name="Kalinowski J."/>
            <person name="Ruckert C."/>
        </authorList>
    </citation>
    <scope>NUCLEOTIDE SEQUENCE</scope>
    <source>
        <strain evidence="19">KCTC 42650</strain>
    </source>
</reference>
<dbReference type="GO" id="GO:0005524">
    <property type="term" value="F:ATP binding"/>
    <property type="evidence" value="ECO:0007669"/>
    <property type="project" value="UniProtKB-KW"/>
</dbReference>
<dbReference type="RefSeq" id="WP_189680812.1">
    <property type="nucleotide sequence ID" value="NZ_BNCJ01000008.1"/>
</dbReference>
<dbReference type="InterPro" id="IPR003439">
    <property type="entry name" value="ABC_transporter-like_ATP-bd"/>
</dbReference>
<dbReference type="EMBL" id="BNCJ01000008">
    <property type="protein sequence ID" value="GHF55690.1"/>
    <property type="molecule type" value="Genomic_DNA"/>
</dbReference>
<dbReference type="Pfam" id="PF00005">
    <property type="entry name" value="ABC_tran"/>
    <property type="match status" value="2"/>
</dbReference>
<evidence type="ECO:0000256" key="1">
    <source>
        <dbReference type="ARBA" id="ARBA00004417"/>
    </source>
</evidence>
<evidence type="ECO:0000256" key="13">
    <source>
        <dbReference type="ARBA" id="ARBA00038416"/>
    </source>
</evidence>
<dbReference type="InterPro" id="IPR017871">
    <property type="entry name" value="ABC_transporter-like_CS"/>
</dbReference>
<evidence type="ECO:0000256" key="7">
    <source>
        <dbReference type="ARBA" id="ARBA00022741"/>
    </source>
</evidence>
<evidence type="ECO:0000256" key="9">
    <source>
        <dbReference type="ARBA" id="ARBA00022840"/>
    </source>
</evidence>
<dbReference type="SMART" id="SM00382">
    <property type="entry name" value="AAA"/>
    <property type="match status" value="2"/>
</dbReference>
<comment type="function">
    <text evidence="12">Part of the ABC transporter complex GsiABCD involved in glutathione import. Responsible for energy coupling to the transport system.</text>
</comment>
<evidence type="ECO:0000256" key="4">
    <source>
        <dbReference type="ARBA" id="ARBA00022475"/>
    </source>
</evidence>
<keyword evidence="10" id="KW-1278">Translocase</keyword>
<evidence type="ECO:0000256" key="8">
    <source>
        <dbReference type="ARBA" id="ARBA00022801"/>
    </source>
</evidence>
<dbReference type="InterPro" id="IPR003593">
    <property type="entry name" value="AAA+_ATPase"/>
</dbReference>
<keyword evidence="8" id="KW-0378">Hydrolase</keyword>
<gene>
    <name evidence="19" type="ORF">GCM10017056_29000</name>
</gene>
<dbReference type="NCBIfam" id="NF008453">
    <property type="entry name" value="PRK11308.1"/>
    <property type="match status" value="2"/>
</dbReference>
<comment type="similarity">
    <text evidence="13">Belongs to the ABC transporter superfamily. Glutathione importer (TC 3.A.1.5.11) family.</text>
</comment>
<keyword evidence="11" id="KW-0472">Membrane</keyword>
<organism evidence="19 20">
    <name type="scientific">Seohaeicola zhoushanensis</name>
    <dbReference type="NCBI Taxonomy" id="1569283"/>
    <lineage>
        <taxon>Bacteria</taxon>
        <taxon>Pseudomonadati</taxon>
        <taxon>Pseudomonadota</taxon>
        <taxon>Alphaproteobacteria</taxon>
        <taxon>Rhodobacterales</taxon>
        <taxon>Roseobacteraceae</taxon>
        <taxon>Seohaeicola</taxon>
    </lineage>
</organism>
<dbReference type="GO" id="GO:0016887">
    <property type="term" value="F:ATP hydrolysis activity"/>
    <property type="evidence" value="ECO:0007669"/>
    <property type="project" value="InterPro"/>
</dbReference>
<comment type="catalytic activity">
    <reaction evidence="16">
        <text>glutathione(out) + ATP + H2O = glutathione(in) + ADP + phosphate + H(+)</text>
        <dbReference type="Rhea" id="RHEA:29791"/>
        <dbReference type="ChEBI" id="CHEBI:15377"/>
        <dbReference type="ChEBI" id="CHEBI:15378"/>
        <dbReference type="ChEBI" id="CHEBI:30616"/>
        <dbReference type="ChEBI" id="CHEBI:43474"/>
        <dbReference type="ChEBI" id="CHEBI:57925"/>
        <dbReference type="ChEBI" id="CHEBI:456216"/>
        <dbReference type="EC" id="7.4.2.10"/>
    </reaction>
</comment>
<evidence type="ECO:0000256" key="15">
    <source>
        <dbReference type="ARBA" id="ARBA00041187"/>
    </source>
</evidence>
<evidence type="ECO:0000313" key="19">
    <source>
        <dbReference type="EMBL" id="GHF55690.1"/>
    </source>
</evidence>
<feature type="region of interest" description="Disordered" evidence="17">
    <location>
        <begin position="579"/>
        <end position="600"/>
    </location>
</feature>
<keyword evidence="9 19" id="KW-0067">ATP-binding</keyword>
<dbReference type="PROSITE" id="PS00211">
    <property type="entry name" value="ABC_TRANSPORTER_1"/>
    <property type="match status" value="2"/>
</dbReference>
<evidence type="ECO:0000313" key="20">
    <source>
        <dbReference type="Proteomes" id="UP000626220"/>
    </source>
</evidence>
<dbReference type="GO" id="GO:0005886">
    <property type="term" value="C:plasma membrane"/>
    <property type="evidence" value="ECO:0007669"/>
    <property type="project" value="UniProtKB-SubCell"/>
</dbReference>
<dbReference type="PANTHER" id="PTHR43776:SF15">
    <property type="entry name" value="GLUTATHIONE IMPORT ATP-BINDING PROTEIN GSIA"/>
    <property type="match status" value="1"/>
</dbReference>
<keyword evidence="4" id="KW-1003">Cell membrane</keyword>
<comment type="subunit">
    <text evidence="2">The complex is composed of two ATP-binding proteins (GsiA), two transmembrane proteins (GsiC and GsiD) and a solute-binding protein (GsiB).</text>
</comment>
<keyword evidence="7" id="KW-0547">Nucleotide-binding</keyword>